<dbReference type="PANTHER" id="PTHR34383">
    <property type="entry name" value="POLYPHOSPHATE:AMP PHOSPHOTRANSFERASE-RELATED"/>
    <property type="match status" value="1"/>
</dbReference>
<dbReference type="GO" id="GO:0043751">
    <property type="term" value="F:polyphosphate:AMP phosphotransferase activity"/>
    <property type="evidence" value="ECO:0007669"/>
    <property type="project" value="InterPro"/>
</dbReference>
<keyword evidence="2" id="KW-0808">Transferase</keyword>
<dbReference type="InterPro" id="IPR022489">
    <property type="entry name" value="PolyP_AMP_Tfrase"/>
</dbReference>
<dbReference type="InterPro" id="IPR022488">
    <property type="entry name" value="PPK2-related"/>
</dbReference>
<evidence type="ECO:0000313" key="3">
    <source>
        <dbReference type="Proteomes" id="UP000001477"/>
    </source>
</evidence>
<dbReference type="EMBL" id="CP001107">
    <property type="protein sequence ID" value="ACR75175.1"/>
    <property type="molecule type" value="Genomic_DNA"/>
</dbReference>
<proteinExistence type="predicted"/>
<dbReference type="STRING" id="515619.EUBREC_1415"/>
<evidence type="ECO:0000259" key="1">
    <source>
        <dbReference type="Pfam" id="PF03976"/>
    </source>
</evidence>
<protein>
    <submittedName>
        <fullName evidence="2">Polyphosphate:AMP phosphotransferase</fullName>
    </submittedName>
</protein>
<dbReference type="InterPro" id="IPR027417">
    <property type="entry name" value="P-loop_NTPase"/>
</dbReference>
<reference evidence="2 3" key="1">
    <citation type="journal article" date="2009" name="Proc. Natl. Acad. Sci. U.S.A.">
        <title>Characterizing a model human gut microbiota composed of members of its two dominant bacterial phyla.</title>
        <authorList>
            <person name="Mahowald M.A."/>
            <person name="Rey F.E."/>
            <person name="Seedorf H."/>
            <person name="Turnbaugh P.J."/>
            <person name="Fulton R.S."/>
            <person name="Wollam A."/>
            <person name="Shah N."/>
            <person name="Wang C."/>
            <person name="Magrini V."/>
            <person name="Wilson R.K."/>
            <person name="Cantarel B.L."/>
            <person name="Coutinho P.M."/>
            <person name="Henrissat B."/>
            <person name="Crock L.W."/>
            <person name="Russell A."/>
            <person name="Verberkmoes N.C."/>
            <person name="Hettich R.L."/>
            <person name="Gordon J.I."/>
        </authorList>
    </citation>
    <scope>NUCLEOTIDE SEQUENCE [LARGE SCALE GENOMIC DNA]</scope>
    <source>
        <strain evidence="3">ATCC 33656 / DSM 3377 / JCM 17463 / KCTC 5835 / LMG 30912 / VPI 0990</strain>
    </source>
</reference>
<dbReference type="AlphaFoldDB" id="C4Z8U4"/>
<gene>
    <name evidence="2" type="ordered locus">EUBREC_1415</name>
</gene>
<feature type="domain" description="Polyphosphate kinase-2-related" evidence="1">
    <location>
        <begin position="276"/>
        <end position="500"/>
    </location>
</feature>
<dbReference type="Proteomes" id="UP000001477">
    <property type="component" value="Chromosome"/>
</dbReference>
<sequence length="506" mass="59873">MAEIIYLGGNYMLENWIKPQIPEEEELDERLHAARSKLSVLQMQIKEHGLPVLVLFEGWGTAGKGSVLGKVIKNIDPRFFKVATMDEPTEEERRKPFLYRYFVKIPANGKLEFLDSGWMDEVVKDVLHDKIGEKEYKKKIESVKRFERQLTDNGYLVMKFFFQISRKEQKKRIEVLKENKDTRWRVSGDEDWQNKHYDKCMHVFDRYLNDTNSPADPWYIVDAKNRKWAELQVLETLVSGIETALKNSNLAVPLLQNVFPLEKIPKLSEISLDKELSEEEYKKELKNLQSKLSELHNRLYRRKIPVVIAYEGWDAAGKGGNIKRITGALDPRGFEVHPIASPLPNEKARHYLWRFWNRLPKTGHIAIFDRTWYGRVMVERLEGFCSENEWQRAYNEINEFEKELSDWGAVIIKFWVQIDKDTQLARFEERQNTPEKQWKITDEDWRNREKWDLYETAVNEMLKKTNTTYAPWHVLESNDKKYARIKALKIVIDAIEAALENKTDKK</sequence>
<dbReference type="NCBIfam" id="TIGR03708">
    <property type="entry name" value="poly_P_AMP_trns"/>
    <property type="match status" value="1"/>
</dbReference>
<dbReference type="Gene3D" id="3.40.50.300">
    <property type="entry name" value="P-loop containing nucleotide triphosphate hydrolases"/>
    <property type="match status" value="2"/>
</dbReference>
<dbReference type="PaxDb" id="515619-EUBREC_1415"/>
<name>C4Z8U4_AGARV</name>
<dbReference type="KEGG" id="ere:EUBREC_1415"/>
<dbReference type="HOGENOM" id="CLU_033786_0_2_9"/>
<accession>C4Z8U4</accession>
<feature type="domain" description="Polyphosphate kinase-2-related" evidence="1">
    <location>
        <begin position="25"/>
        <end position="247"/>
    </location>
</feature>
<organism evidence="2 3">
    <name type="scientific">Agathobacter rectalis (strain ATCC 33656 / DSM 3377 / JCM 17463 / KCTC 5835 / VPI 0990)</name>
    <name type="common">Eubacterium rectale</name>
    <dbReference type="NCBI Taxonomy" id="515619"/>
    <lineage>
        <taxon>Bacteria</taxon>
        <taxon>Bacillati</taxon>
        <taxon>Bacillota</taxon>
        <taxon>Clostridia</taxon>
        <taxon>Lachnospirales</taxon>
        <taxon>Lachnospiraceae</taxon>
        <taxon>Agathobacter</taxon>
    </lineage>
</organism>
<dbReference type="PANTHER" id="PTHR34383:SF3">
    <property type="entry name" value="POLYPHOSPHATE:AMP PHOSPHOTRANSFERASE"/>
    <property type="match status" value="1"/>
</dbReference>
<dbReference type="SUPFAM" id="SSF52540">
    <property type="entry name" value="P-loop containing nucleoside triphosphate hydrolases"/>
    <property type="match status" value="2"/>
</dbReference>
<dbReference type="GO" id="GO:0006797">
    <property type="term" value="P:polyphosphate metabolic process"/>
    <property type="evidence" value="ECO:0007669"/>
    <property type="project" value="InterPro"/>
</dbReference>
<evidence type="ECO:0000313" key="2">
    <source>
        <dbReference type="EMBL" id="ACR75175.1"/>
    </source>
</evidence>
<dbReference type="Pfam" id="PF03976">
    <property type="entry name" value="PPK2"/>
    <property type="match status" value="2"/>
</dbReference>